<feature type="compositionally biased region" description="Low complexity" evidence="6">
    <location>
        <begin position="121"/>
        <end position="147"/>
    </location>
</feature>
<feature type="transmembrane region" description="Helical" evidence="7">
    <location>
        <begin position="40"/>
        <end position="59"/>
    </location>
</feature>
<evidence type="ECO:0000256" key="2">
    <source>
        <dbReference type="ARBA" id="ARBA00010265"/>
    </source>
</evidence>
<evidence type="ECO:0000313" key="9">
    <source>
        <dbReference type="Proteomes" id="UP000075238"/>
    </source>
</evidence>
<dbReference type="EMBL" id="CP014844">
    <property type="protein sequence ID" value="AMR78042.1"/>
    <property type="molecule type" value="Genomic_DNA"/>
</dbReference>
<dbReference type="InterPro" id="IPR005498">
    <property type="entry name" value="T4SS_VirB10/TraB/TrbI"/>
</dbReference>
<feature type="compositionally biased region" description="Basic and acidic residues" evidence="6">
    <location>
        <begin position="262"/>
        <end position="283"/>
    </location>
</feature>
<organism evidence="8 9">
    <name type="scientific">Cupriavidus nantongensis</name>
    <dbReference type="NCBI Taxonomy" id="1796606"/>
    <lineage>
        <taxon>Bacteria</taxon>
        <taxon>Pseudomonadati</taxon>
        <taxon>Pseudomonadota</taxon>
        <taxon>Betaproteobacteria</taxon>
        <taxon>Burkholderiales</taxon>
        <taxon>Burkholderiaceae</taxon>
        <taxon>Cupriavidus</taxon>
    </lineage>
</organism>
<evidence type="ECO:0000313" key="8">
    <source>
        <dbReference type="EMBL" id="AMR78042.1"/>
    </source>
</evidence>
<dbReference type="AlphaFoldDB" id="A0A142JIY0"/>
<name>A0A142JIY0_9BURK</name>
<keyword evidence="4 7" id="KW-1133">Transmembrane helix</keyword>
<evidence type="ECO:0000256" key="1">
    <source>
        <dbReference type="ARBA" id="ARBA00004167"/>
    </source>
</evidence>
<keyword evidence="3 7" id="KW-0812">Transmembrane</keyword>
<dbReference type="STRING" id="1796606.A2G96_09965"/>
<evidence type="ECO:0000256" key="4">
    <source>
        <dbReference type="ARBA" id="ARBA00022989"/>
    </source>
</evidence>
<evidence type="ECO:0008006" key="10">
    <source>
        <dbReference type="Google" id="ProtNLM"/>
    </source>
</evidence>
<evidence type="ECO:0000256" key="3">
    <source>
        <dbReference type="ARBA" id="ARBA00022692"/>
    </source>
</evidence>
<feature type="region of interest" description="Disordered" evidence="6">
    <location>
        <begin position="70"/>
        <end position="100"/>
    </location>
</feature>
<evidence type="ECO:0000256" key="5">
    <source>
        <dbReference type="ARBA" id="ARBA00023136"/>
    </source>
</evidence>
<dbReference type="InterPro" id="IPR042217">
    <property type="entry name" value="T4SS_VirB10/TrbI"/>
</dbReference>
<dbReference type="Gene3D" id="2.40.128.260">
    <property type="entry name" value="Type IV secretion system, VirB10/TraB/TrbI"/>
    <property type="match status" value="1"/>
</dbReference>
<keyword evidence="9" id="KW-1185">Reference proteome</keyword>
<dbReference type="GO" id="GO:0016020">
    <property type="term" value="C:membrane"/>
    <property type="evidence" value="ECO:0007669"/>
    <property type="project" value="UniProtKB-SubCell"/>
</dbReference>
<dbReference type="Pfam" id="PF03743">
    <property type="entry name" value="TrbI"/>
    <property type="match status" value="1"/>
</dbReference>
<feature type="compositionally biased region" description="Low complexity" evidence="6">
    <location>
        <begin position="251"/>
        <end position="261"/>
    </location>
</feature>
<proteinExistence type="inferred from homology"/>
<feature type="region of interest" description="Disordered" evidence="6">
    <location>
        <begin position="119"/>
        <end position="199"/>
    </location>
</feature>
<feature type="region of interest" description="Disordered" evidence="6">
    <location>
        <begin position="217"/>
        <end position="299"/>
    </location>
</feature>
<protein>
    <recommendedName>
        <fullName evidence="10">Conjugal transfer protein TrbI</fullName>
    </recommendedName>
</protein>
<evidence type="ECO:0000256" key="6">
    <source>
        <dbReference type="SAM" id="MobiDB-lite"/>
    </source>
</evidence>
<gene>
    <name evidence="8" type="ORF">A2G96_09965</name>
</gene>
<comment type="similarity">
    <text evidence="2">Belongs to the TrbI/VirB10 family.</text>
</comment>
<evidence type="ECO:0000256" key="7">
    <source>
        <dbReference type="SAM" id="Phobius"/>
    </source>
</evidence>
<dbReference type="OrthoDB" id="9766860at2"/>
<dbReference type="CDD" id="cd16429">
    <property type="entry name" value="VirB10"/>
    <property type="match status" value="1"/>
</dbReference>
<comment type="subcellular location">
    <subcellularLocation>
        <location evidence="1">Membrane</location>
        <topology evidence="1">Single-pass membrane protein</topology>
    </subcellularLocation>
</comment>
<sequence length="492" mass="51581">MAEADGGKKVDAFSLDAGVPKIEGSIRPNPKYADRISKRVIGVVVAIILLMVGIFFAALDAMDRKKKDHQETTEVDKKKPQPGKVADTVVPKDLTDAPMGDAAATGAASLVGSAPKVQDDLLGSTSGSPSLTGGAAGGFTPTAPMAASGVPGLKPGQVQGRGAASYAGAGDNDLGSGTTMAPTPTPTPAPVTAEQQAEQIAKQNRLKRLEQARNNGLSAKSYSGDDKKNGAGATPAGLPANLQAQLAGMPSSAAQSQMAQKSDSEQDEKLSFIKNAGKDDRSYLQHTQQSPVSRNELKRGSYLPLRLESNINSGQPGMVRARVTEDVYDTVTGCRLLVPALTMVQGVYDSKVAVGQTRNLVVWNYMGFEDGSELNLGAMQGYDSSGAAGIEADVDNHYIRLFGLTFGMSLITAGVQLSVPSTPSNTTAQTPQQSIANALTQQYGQLGAQLIGKYLYVQPTLQNYAGERFMIMLPLSIVFKKVWRNRCGGGAS</sequence>
<reference evidence="8 9" key="1">
    <citation type="submission" date="2016-03" db="EMBL/GenBank/DDBJ databases">
        <title>Complete genome sequence of a novel chlorpyrifos degrading bacterium, Cupriavidus nantongensis sp. X1.</title>
        <authorList>
            <person name="Fang L."/>
        </authorList>
    </citation>
    <scope>NUCLEOTIDE SEQUENCE [LARGE SCALE GENOMIC DNA]</scope>
    <source>
        <strain evidence="8 9">X1</strain>
    </source>
</reference>
<feature type="compositionally biased region" description="Basic and acidic residues" evidence="6">
    <location>
        <begin position="70"/>
        <end position="79"/>
    </location>
</feature>
<keyword evidence="5 7" id="KW-0472">Membrane</keyword>
<dbReference type="Proteomes" id="UP000075238">
    <property type="component" value="Chromosome 1"/>
</dbReference>
<dbReference type="RefSeq" id="WP_062798856.1">
    <property type="nucleotide sequence ID" value="NZ_CP014844.1"/>
</dbReference>
<dbReference type="KEGG" id="cnan:A2G96_09965"/>
<accession>A0A142JIY0</accession>
<feature type="compositionally biased region" description="Polar residues" evidence="6">
    <location>
        <begin position="284"/>
        <end position="293"/>
    </location>
</feature>